<keyword evidence="4" id="KW-1185">Reference proteome</keyword>
<dbReference type="InterPro" id="IPR037545">
    <property type="entry name" value="DENN_FNIP1/2"/>
</dbReference>
<feature type="compositionally biased region" description="Low complexity" evidence="1">
    <location>
        <begin position="172"/>
        <end position="184"/>
    </location>
</feature>
<protein>
    <recommendedName>
        <fullName evidence="2">UDENN FNIP1/2-type domain-containing protein</fullName>
    </recommendedName>
</protein>
<feature type="compositionally biased region" description="Low complexity" evidence="1">
    <location>
        <begin position="207"/>
        <end position="218"/>
    </location>
</feature>
<dbReference type="Proteomes" id="UP000242875">
    <property type="component" value="Unassembled WGS sequence"/>
</dbReference>
<dbReference type="PROSITE" id="PS51836">
    <property type="entry name" value="DENN_FNIP12"/>
    <property type="match status" value="1"/>
</dbReference>
<feature type="region of interest" description="Disordered" evidence="1">
    <location>
        <begin position="537"/>
        <end position="582"/>
    </location>
</feature>
<comment type="caution">
    <text evidence="3">The sequence shown here is derived from an EMBL/GenBank/DDBJ whole genome shotgun (WGS) entry which is preliminary data.</text>
</comment>
<dbReference type="GO" id="GO:0042030">
    <property type="term" value="F:ATPase inhibitor activity"/>
    <property type="evidence" value="ECO:0007669"/>
    <property type="project" value="TreeGrafter"/>
</dbReference>
<dbReference type="InterPro" id="IPR026156">
    <property type="entry name" value="FNIP_fam"/>
</dbReference>
<evidence type="ECO:0000313" key="3">
    <source>
        <dbReference type="EMBL" id="OZJ04588.1"/>
    </source>
</evidence>
<feature type="region of interest" description="Disordered" evidence="1">
    <location>
        <begin position="162"/>
        <end position="231"/>
    </location>
</feature>
<reference evidence="3 4" key="1">
    <citation type="journal article" date="2017" name="Mycologia">
        <title>Bifiguratus adelaidae, gen. et sp. nov., a new member of Mucoromycotina in endophytic and soil-dwelling habitats.</title>
        <authorList>
            <person name="Torres-Cruz T.J."/>
            <person name="Billingsley Tobias T.L."/>
            <person name="Almatruk M."/>
            <person name="Hesse C."/>
            <person name="Kuske C.R."/>
            <person name="Desiro A."/>
            <person name="Benucci G.M."/>
            <person name="Bonito G."/>
            <person name="Stajich J.E."/>
            <person name="Dunlap C."/>
            <person name="Arnold A.E."/>
            <person name="Porras-Alfaro A."/>
        </authorList>
    </citation>
    <scope>NUCLEOTIDE SEQUENCE [LARGE SCALE GENOMIC DNA]</scope>
    <source>
        <strain evidence="3 4">AZ0501</strain>
    </source>
</reference>
<feature type="domain" description="UDENN FNIP1/2-type" evidence="2">
    <location>
        <begin position="34"/>
        <end position="825"/>
    </location>
</feature>
<dbReference type="PRINTS" id="PR02073">
    <property type="entry name" value="FOLLICULNIP1"/>
</dbReference>
<dbReference type="Pfam" id="PF14637">
    <property type="entry name" value="FNIP_M"/>
    <property type="match status" value="1"/>
</dbReference>
<dbReference type="GO" id="GO:0005737">
    <property type="term" value="C:cytoplasm"/>
    <property type="evidence" value="ECO:0007669"/>
    <property type="project" value="TreeGrafter"/>
</dbReference>
<evidence type="ECO:0000313" key="4">
    <source>
        <dbReference type="Proteomes" id="UP000242875"/>
    </source>
</evidence>
<dbReference type="OrthoDB" id="10051712at2759"/>
<organism evidence="3 4">
    <name type="scientific">Bifiguratus adelaidae</name>
    <dbReference type="NCBI Taxonomy" id="1938954"/>
    <lineage>
        <taxon>Eukaryota</taxon>
        <taxon>Fungi</taxon>
        <taxon>Fungi incertae sedis</taxon>
        <taxon>Mucoromycota</taxon>
        <taxon>Mucoromycotina</taxon>
        <taxon>Endogonomycetes</taxon>
        <taxon>Endogonales</taxon>
        <taxon>Endogonales incertae sedis</taxon>
        <taxon>Bifiguratus</taxon>
    </lineage>
</organism>
<dbReference type="PANTHER" id="PTHR21634">
    <property type="entry name" value="RE13835P"/>
    <property type="match status" value="1"/>
</dbReference>
<gene>
    <name evidence="3" type="ORF">BZG36_02760</name>
</gene>
<feature type="region of interest" description="Disordered" evidence="1">
    <location>
        <begin position="75"/>
        <end position="97"/>
    </location>
</feature>
<evidence type="ECO:0000256" key="1">
    <source>
        <dbReference type="SAM" id="MobiDB-lite"/>
    </source>
</evidence>
<name>A0A261Y1Z1_9FUNG</name>
<proteinExistence type="predicted"/>
<dbReference type="InterPro" id="IPR028086">
    <property type="entry name" value="FNIP_C_dom"/>
</dbReference>
<evidence type="ECO:0000259" key="2">
    <source>
        <dbReference type="PROSITE" id="PS51836"/>
    </source>
</evidence>
<dbReference type="GO" id="GO:0051087">
    <property type="term" value="F:protein-folding chaperone binding"/>
    <property type="evidence" value="ECO:0007669"/>
    <property type="project" value="TreeGrafter"/>
</dbReference>
<dbReference type="AlphaFoldDB" id="A0A261Y1Z1"/>
<dbReference type="Pfam" id="PF14638">
    <property type="entry name" value="FNIP_C"/>
    <property type="match status" value="1"/>
</dbReference>
<dbReference type="InterPro" id="IPR028085">
    <property type="entry name" value="FNIP_mid_dom"/>
</dbReference>
<accession>A0A261Y1Z1</accession>
<sequence>MLHRLFKPKLNQQDIDNKYTHDLLTPEDGEQRELHSQQLRVVVAQPKLLLYDSQYHANRQNRANTMLSSLSLARRGSGNLSRNSMTAGPSPDRENGITNAMRKSLTQKSQPKLDTLEEMIFGTTPVRYKGPYLRVHLYQPHDQPPQLVISKLFPISPQDLDASAEMRRKESFSSIGSDSSGISSPKNQLSWCGPMDVRTPSNERPRSSSIFSLSSSVSQTNPDPSPIRHNPLGVSEVAARLENASGSSNTFALAVIISLPSSFAPDAYAELGRALSSNLHEFIFSHFALIENHVHQLQNSALRALCDVMRRIYAVNGTGVSTTPSSTSGLHPMFDMKLPRLTPLSLQADNCFHDAVERFVSGVITLYSTPRIQQPLWLNMATYPQHRPQYSSSMIKELVYLLRLYDTSEKFYFISNVITTVLSYHVSWVATVAPWEGIKPKSNGGYDPLWAQLSDLRGNIWTPGRVSRTIVVGQDASVVQRLLYVLTYFIRCNEVYETVECRANIPGDPGNLFATRYADEDQLGDLEDQIGNALLGKRSSVDHTSESRKGGVDIPKGGRARSPHSRAASESAPGKVVTSPDSYSISRLPQASDYVSTYVANNWVIEGSSTYLNVPMPKSTVLKLIPDTAADELPAPADSLWMKSFGRSLMVGYCKQYHPDFVLMGIPQLSSLGNLEEDLNCSLKQEGSLMDSVTEAACILADTNKWSCEVIRHLACPDGGKKDQESQRICDRVSHSQFIFETLSTVKCRFTDDDDSLEIVQFIEDRLQQLYFLSKRMIHLLESKYRRESKTIEDHFDPRDLKDIVKSLGLDETDVPLLLNACCTYDEQIQQLYTCQN</sequence>
<dbReference type="PANTHER" id="PTHR21634:SF9">
    <property type="entry name" value="RE13835P"/>
    <property type="match status" value="1"/>
</dbReference>
<dbReference type="EMBL" id="MVBO01000035">
    <property type="protein sequence ID" value="OZJ04588.1"/>
    <property type="molecule type" value="Genomic_DNA"/>
</dbReference>
<feature type="compositionally biased region" description="Basic and acidic residues" evidence="1">
    <location>
        <begin position="539"/>
        <end position="551"/>
    </location>
</feature>